<comment type="caution">
    <text evidence="1">The sequence shown here is derived from an EMBL/GenBank/DDBJ whole genome shotgun (WGS) entry which is preliminary data.</text>
</comment>
<dbReference type="RefSeq" id="WP_020820916.1">
    <property type="nucleotide sequence ID" value="NZ_JANF02000048.1"/>
</dbReference>
<evidence type="ECO:0000313" key="2">
    <source>
        <dbReference type="Proteomes" id="UP000028135"/>
    </source>
</evidence>
<accession>A0A8E0WSJ6</accession>
<reference evidence="1 2" key="1">
    <citation type="submission" date="2014-05" db="EMBL/GenBank/DDBJ databases">
        <title>Genome Announcement of Sphingobium lucknowense F2.</title>
        <authorList>
            <person name="Lal R."/>
            <person name="Negi V."/>
            <person name="Lata P."/>
            <person name="Sangwan N."/>
            <person name="Gupta S.K."/>
            <person name="Rao D.L.N."/>
            <person name="Das S."/>
        </authorList>
    </citation>
    <scope>NUCLEOTIDE SEQUENCE [LARGE SCALE GENOMIC DNA]</scope>
    <source>
        <strain evidence="1 2">F2</strain>
    </source>
</reference>
<organism evidence="1 2">
    <name type="scientific">Sphingobium indicum F2</name>
    <dbReference type="NCBI Taxonomy" id="1450518"/>
    <lineage>
        <taxon>Bacteria</taxon>
        <taxon>Pseudomonadati</taxon>
        <taxon>Pseudomonadota</taxon>
        <taxon>Alphaproteobacteria</taxon>
        <taxon>Sphingomonadales</taxon>
        <taxon>Sphingomonadaceae</taxon>
        <taxon>Sphingobium</taxon>
    </lineage>
</organism>
<name>A0A8E0WSJ6_9SPHN</name>
<gene>
    <name evidence="1" type="ORF">AL00_09390</name>
</gene>
<dbReference type="EMBL" id="JANF02000048">
    <property type="protein sequence ID" value="KER36678.1"/>
    <property type="molecule type" value="Genomic_DNA"/>
</dbReference>
<dbReference type="AlphaFoldDB" id="A0A8E0WSJ6"/>
<protein>
    <submittedName>
        <fullName evidence="1">Uncharacterized protein</fullName>
    </submittedName>
</protein>
<proteinExistence type="predicted"/>
<evidence type="ECO:0000313" key="1">
    <source>
        <dbReference type="EMBL" id="KER36678.1"/>
    </source>
</evidence>
<sequence>MDIPRALSVHSPIYDPALSARLRITVDGQVQRYAIAYDIDAGTVLRQAVNAEGKCIIVGDEIKHEWVRGLVEVTLIEATTPAS</sequence>
<dbReference type="Proteomes" id="UP000028135">
    <property type="component" value="Unassembled WGS sequence"/>
</dbReference>